<dbReference type="EMBL" id="JAWDGP010003655">
    <property type="protein sequence ID" value="KAK3772203.1"/>
    <property type="molecule type" value="Genomic_DNA"/>
</dbReference>
<sequence>MGLASRGYSGRSNRALQPPRPPLALLALTLRLSRRPGVFDAACLVARRFNQAVRHPVIQHGGQPWKTLVCGILLYCATRSIAHWALSCGGEISEADLRGIACHDPLALSAPEMIC</sequence>
<evidence type="ECO:0000313" key="2">
    <source>
        <dbReference type="Proteomes" id="UP001283361"/>
    </source>
</evidence>
<dbReference type="Proteomes" id="UP001283361">
    <property type="component" value="Unassembled WGS sequence"/>
</dbReference>
<gene>
    <name evidence="1" type="ORF">RRG08_035243</name>
</gene>
<reference evidence="1" key="1">
    <citation type="journal article" date="2023" name="G3 (Bethesda)">
        <title>A reference genome for the long-term kleptoplast-retaining sea slug Elysia crispata morphotype clarki.</title>
        <authorList>
            <person name="Eastman K.E."/>
            <person name="Pendleton A.L."/>
            <person name="Shaikh M.A."/>
            <person name="Suttiyut T."/>
            <person name="Ogas R."/>
            <person name="Tomko P."/>
            <person name="Gavelis G."/>
            <person name="Widhalm J.R."/>
            <person name="Wisecaver J.H."/>
        </authorList>
    </citation>
    <scope>NUCLEOTIDE SEQUENCE</scope>
    <source>
        <strain evidence="1">ECLA1</strain>
    </source>
</reference>
<evidence type="ECO:0000313" key="1">
    <source>
        <dbReference type="EMBL" id="KAK3772203.1"/>
    </source>
</evidence>
<accession>A0AAE0ZN29</accession>
<proteinExistence type="predicted"/>
<dbReference type="AlphaFoldDB" id="A0AAE0ZN29"/>
<organism evidence="1 2">
    <name type="scientific">Elysia crispata</name>
    <name type="common">lettuce slug</name>
    <dbReference type="NCBI Taxonomy" id="231223"/>
    <lineage>
        <taxon>Eukaryota</taxon>
        <taxon>Metazoa</taxon>
        <taxon>Spiralia</taxon>
        <taxon>Lophotrochozoa</taxon>
        <taxon>Mollusca</taxon>
        <taxon>Gastropoda</taxon>
        <taxon>Heterobranchia</taxon>
        <taxon>Euthyneura</taxon>
        <taxon>Panpulmonata</taxon>
        <taxon>Sacoglossa</taxon>
        <taxon>Placobranchoidea</taxon>
        <taxon>Plakobranchidae</taxon>
        <taxon>Elysia</taxon>
    </lineage>
</organism>
<protein>
    <submittedName>
        <fullName evidence="1">Uncharacterized protein</fullName>
    </submittedName>
</protein>
<keyword evidence="2" id="KW-1185">Reference proteome</keyword>
<name>A0AAE0ZN29_9GAST</name>
<comment type="caution">
    <text evidence="1">The sequence shown here is derived from an EMBL/GenBank/DDBJ whole genome shotgun (WGS) entry which is preliminary data.</text>
</comment>